<dbReference type="PANTHER" id="PTHR10701:SF5">
    <property type="entry name" value="N-ALPHA-ACETYLTRANSFERASE 38, NATC AUXILIARY SUBUNIT"/>
    <property type="match status" value="1"/>
</dbReference>
<dbReference type="EMBL" id="NJHN03000062">
    <property type="protein sequence ID" value="KAH9418676.1"/>
    <property type="molecule type" value="Genomic_DNA"/>
</dbReference>
<dbReference type="Pfam" id="PF12554">
    <property type="entry name" value="MOZART1"/>
    <property type="match status" value="1"/>
</dbReference>
<dbReference type="CDD" id="cd06168">
    <property type="entry name" value="LSMD1"/>
    <property type="match status" value="1"/>
</dbReference>
<sequence>MLEKWLNKNFRIKLSDNRIIVGVFLCTDCHQNIILGSSLEFLNDDDEDPRLLGLAMVPGEHIMSICVDEIEPISVDVFFDSINQMSNLLNTGLSEEQLSIVIELLNYGVNAEQLARLIIQLRNKAQHDHQMINFMFDNIN</sequence>
<dbReference type="SMART" id="SM00651">
    <property type="entry name" value="Sm"/>
    <property type="match status" value="1"/>
</dbReference>
<dbReference type="SUPFAM" id="SSF50182">
    <property type="entry name" value="Sm-like ribonucleoproteins"/>
    <property type="match status" value="1"/>
</dbReference>
<keyword evidence="3" id="KW-0675">Receptor</keyword>
<dbReference type="InterPro" id="IPR034110">
    <property type="entry name" value="LSMD1_Sm"/>
</dbReference>
<dbReference type="PROSITE" id="PS52002">
    <property type="entry name" value="SM"/>
    <property type="match status" value="1"/>
</dbReference>
<dbReference type="PANTHER" id="PTHR10701">
    <property type="entry name" value="SMALL NUCLEAR RIBONUCLEOPROTEIN-ASSOCIATED PROTEIN B AND N"/>
    <property type="match status" value="1"/>
</dbReference>
<comment type="caution">
    <text evidence="3">The sequence shown here is derived from an EMBL/GenBank/DDBJ whole genome shotgun (WGS) entry which is preliminary data.</text>
</comment>
<keyword evidence="4" id="KW-1185">Reference proteome</keyword>
<dbReference type="InterPro" id="IPR047575">
    <property type="entry name" value="Sm"/>
</dbReference>
<comment type="similarity">
    <text evidence="1">Belongs to the snRNP Sm proteins family.</text>
</comment>
<reference evidence="3 4" key="2">
    <citation type="journal article" date="2022" name="Mol. Biol. Evol.">
        <title>Comparative Genomics Reveals Insights into the Divergent Evolution of Astigmatic Mites and Household Pest Adaptations.</title>
        <authorList>
            <person name="Xiong Q."/>
            <person name="Wan A.T."/>
            <person name="Liu X."/>
            <person name="Fung C.S."/>
            <person name="Xiao X."/>
            <person name="Malainual N."/>
            <person name="Hou J."/>
            <person name="Wang L."/>
            <person name="Wang M."/>
            <person name="Yang K.Y."/>
            <person name="Cui Y."/>
            <person name="Leung E.L."/>
            <person name="Nong W."/>
            <person name="Shin S.K."/>
            <person name="Au S.W."/>
            <person name="Jeong K.Y."/>
            <person name="Chew F.T."/>
            <person name="Hui J.H."/>
            <person name="Leung T.F."/>
            <person name="Tungtrongchitr A."/>
            <person name="Zhong N."/>
            <person name="Liu Z."/>
            <person name="Tsui S.K."/>
        </authorList>
    </citation>
    <scope>NUCLEOTIDE SEQUENCE [LARGE SCALE GENOMIC DNA]</scope>
    <source>
        <strain evidence="3">Derp</strain>
    </source>
</reference>
<evidence type="ECO:0000313" key="3">
    <source>
        <dbReference type="EMBL" id="KAH9418676.1"/>
    </source>
</evidence>
<accession>A0ABQ8J8J6</accession>
<dbReference type="InterPro" id="IPR001163">
    <property type="entry name" value="Sm_dom_euk/arc"/>
</dbReference>
<dbReference type="InterPro" id="IPR050914">
    <property type="entry name" value="snRNP_SmB/NAA38-like"/>
</dbReference>
<proteinExistence type="inferred from homology"/>
<dbReference type="Proteomes" id="UP000887458">
    <property type="component" value="Unassembled WGS sequence"/>
</dbReference>
<evidence type="ECO:0000313" key="4">
    <source>
        <dbReference type="Proteomes" id="UP000887458"/>
    </source>
</evidence>
<evidence type="ECO:0000256" key="1">
    <source>
        <dbReference type="ARBA" id="ARBA00006850"/>
    </source>
</evidence>
<dbReference type="InterPro" id="IPR022214">
    <property type="entry name" value="MZT1"/>
</dbReference>
<feature type="domain" description="Sm" evidence="2">
    <location>
        <begin position="1"/>
        <end position="71"/>
    </location>
</feature>
<gene>
    <name evidence="3" type="primary">CHRNA7_2</name>
    <name evidence="3" type="ORF">DERP_004002</name>
</gene>
<dbReference type="InterPro" id="IPR010920">
    <property type="entry name" value="LSM_dom_sf"/>
</dbReference>
<name>A0ABQ8J8J6_DERPT</name>
<protein>
    <submittedName>
        <fullName evidence="3">Neuronal acetylcholine receptor subunit alpha-7</fullName>
    </submittedName>
</protein>
<evidence type="ECO:0000259" key="2">
    <source>
        <dbReference type="PROSITE" id="PS52002"/>
    </source>
</evidence>
<dbReference type="Pfam" id="PF01423">
    <property type="entry name" value="LSM"/>
    <property type="match status" value="1"/>
</dbReference>
<organism evidence="3 4">
    <name type="scientific">Dermatophagoides pteronyssinus</name>
    <name type="common">European house dust mite</name>
    <dbReference type="NCBI Taxonomy" id="6956"/>
    <lineage>
        <taxon>Eukaryota</taxon>
        <taxon>Metazoa</taxon>
        <taxon>Ecdysozoa</taxon>
        <taxon>Arthropoda</taxon>
        <taxon>Chelicerata</taxon>
        <taxon>Arachnida</taxon>
        <taxon>Acari</taxon>
        <taxon>Acariformes</taxon>
        <taxon>Sarcoptiformes</taxon>
        <taxon>Astigmata</taxon>
        <taxon>Psoroptidia</taxon>
        <taxon>Analgoidea</taxon>
        <taxon>Pyroglyphidae</taxon>
        <taxon>Dermatophagoidinae</taxon>
        <taxon>Dermatophagoides</taxon>
    </lineage>
</organism>
<reference evidence="3 4" key="1">
    <citation type="journal article" date="2018" name="J. Allergy Clin. Immunol.">
        <title>High-quality assembly of Dermatophagoides pteronyssinus genome and transcriptome reveals a wide range of novel allergens.</title>
        <authorList>
            <person name="Liu X.Y."/>
            <person name="Yang K.Y."/>
            <person name="Wang M.Q."/>
            <person name="Kwok J.S."/>
            <person name="Zeng X."/>
            <person name="Yang Z."/>
            <person name="Xiao X.J."/>
            <person name="Lau C.P."/>
            <person name="Li Y."/>
            <person name="Huang Z.M."/>
            <person name="Ba J.G."/>
            <person name="Yim A.K."/>
            <person name="Ouyang C.Y."/>
            <person name="Ngai S.M."/>
            <person name="Chan T.F."/>
            <person name="Leung E.L."/>
            <person name="Liu L."/>
            <person name="Liu Z.G."/>
            <person name="Tsui S.K."/>
        </authorList>
    </citation>
    <scope>NUCLEOTIDE SEQUENCE [LARGE SCALE GENOMIC DNA]</scope>
    <source>
        <strain evidence="3">Derp</strain>
    </source>
</reference>
<dbReference type="Gene3D" id="2.30.30.100">
    <property type="match status" value="1"/>
</dbReference>